<evidence type="ECO:0000256" key="1">
    <source>
        <dbReference type="SAM" id="MobiDB-lite"/>
    </source>
</evidence>
<dbReference type="AlphaFoldDB" id="A0A4Z2ECX8"/>
<sequence>MRALQNSPGKQSEQLRGHGAASGSTGQEGESLIRGKTLRVTFTCHGKPSSAPETFPSPGFLPLVSFPLFPSPCFHSPCFLPLVSPFCRHTSTPRGVRPSTASRTFPHYPTRPLREDDMGTSSQKEIPIYGASDTTEGGIRALEPSAHQPASTN</sequence>
<feature type="compositionally biased region" description="Polar residues" evidence="1">
    <location>
        <begin position="1"/>
        <end position="14"/>
    </location>
</feature>
<comment type="caution">
    <text evidence="2">The sequence shown here is derived from an EMBL/GenBank/DDBJ whole genome shotgun (WGS) entry which is preliminary data.</text>
</comment>
<feature type="compositionally biased region" description="Polar residues" evidence="1">
    <location>
        <begin position="91"/>
        <end position="103"/>
    </location>
</feature>
<keyword evidence="3" id="KW-1185">Reference proteome</keyword>
<reference evidence="2 3" key="1">
    <citation type="submission" date="2019-03" db="EMBL/GenBank/DDBJ databases">
        <title>First draft genome of Liparis tanakae, snailfish: a comprehensive survey of snailfish specific genes.</title>
        <authorList>
            <person name="Kim W."/>
            <person name="Song I."/>
            <person name="Jeong J.-H."/>
            <person name="Kim D."/>
            <person name="Kim S."/>
            <person name="Ryu S."/>
            <person name="Song J.Y."/>
            <person name="Lee S.K."/>
        </authorList>
    </citation>
    <scope>NUCLEOTIDE SEQUENCE [LARGE SCALE GENOMIC DNA]</scope>
    <source>
        <tissue evidence="2">Muscle</tissue>
    </source>
</reference>
<proteinExistence type="predicted"/>
<evidence type="ECO:0000313" key="3">
    <source>
        <dbReference type="Proteomes" id="UP000314294"/>
    </source>
</evidence>
<dbReference type="Proteomes" id="UP000314294">
    <property type="component" value="Unassembled WGS sequence"/>
</dbReference>
<accession>A0A4Z2ECX8</accession>
<feature type="region of interest" description="Disordered" evidence="1">
    <location>
        <begin position="1"/>
        <end position="33"/>
    </location>
</feature>
<name>A0A4Z2ECX8_9TELE</name>
<organism evidence="2 3">
    <name type="scientific">Liparis tanakae</name>
    <name type="common">Tanaka's snailfish</name>
    <dbReference type="NCBI Taxonomy" id="230148"/>
    <lineage>
        <taxon>Eukaryota</taxon>
        <taxon>Metazoa</taxon>
        <taxon>Chordata</taxon>
        <taxon>Craniata</taxon>
        <taxon>Vertebrata</taxon>
        <taxon>Euteleostomi</taxon>
        <taxon>Actinopterygii</taxon>
        <taxon>Neopterygii</taxon>
        <taxon>Teleostei</taxon>
        <taxon>Neoteleostei</taxon>
        <taxon>Acanthomorphata</taxon>
        <taxon>Eupercaria</taxon>
        <taxon>Perciformes</taxon>
        <taxon>Cottioidei</taxon>
        <taxon>Cottales</taxon>
        <taxon>Liparidae</taxon>
        <taxon>Liparis</taxon>
    </lineage>
</organism>
<evidence type="ECO:0000313" key="2">
    <source>
        <dbReference type="EMBL" id="TNN26152.1"/>
    </source>
</evidence>
<gene>
    <name evidence="2" type="ORF">EYF80_063711</name>
</gene>
<feature type="region of interest" description="Disordered" evidence="1">
    <location>
        <begin position="91"/>
        <end position="153"/>
    </location>
</feature>
<dbReference type="EMBL" id="SRLO01010863">
    <property type="protein sequence ID" value="TNN26152.1"/>
    <property type="molecule type" value="Genomic_DNA"/>
</dbReference>
<protein>
    <submittedName>
        <fullName evidence="2">Uncharacterized protein</fullName>
    </submittedName>
</protein>